<dbReference type="InterPro" id="IPR011051">
    <property type="entry name" value="RmlC_Cupin_sf"/>
</dbReference>
<dbReference type="PROSITE" id="PS00041">
    <property type="entry name" value="HTH_ARAC_FAMILY_1"/>
    <property type="match status" value="1"/>
</dbReference>
<comment type="caution">
    <text evidence="5">The sequence shown here is derived from an EMBL/GenBank/DDBJ whole genome shotgun (WGS) entry which is preliminary data.</text>
</comment>
<dbReference type="EMBL" id="JAJUBB010000007">
    <property type="protein sequence ID" value="MDD1781904.1"/>
    <property type="molecule type" value="Genomic_DNA"/>
</dbReference>
<dbReference type="Gene3D" id="2.60.120.10">
    <property type="entry name" value="Jelly Rolls"/>
    <property type="match status" value="1"/>
</dbReference>
<feature type="domain" description="HTH araC/xylS-type" evidence="4">
    <location>
        <begin position="138"/>
        <end position="236"/>
    </location>
</feature>
<organism evidence="5 6">
    <name type="scientific">Enterovibrio qingdaonensis</name>
    <dbReference type="NCBI Taxonomy" id="2899818"/>
    <lineage>
        <taxon>Bacteria</taxon>
        <taxon>Pseudomonadati</taxon>
        <taxon>Pseudomonadota</taxon>
        <taxon>Gammaproteobacteria</taxon>
        <taxon>Vibrionales</taxon>
        <taxon>Vibrionaceae</taxon>
        <taxon>Enterovibrio</taxon>
    </lineage>
</organism>
<dbReference type="InterPro" id="IPR014710">
    <property type="entry name" value="RmlC-like_jellyroll"/>
</dbReference>
<protein>
    <submittedName>
        <fullName evidence="5">AraC family transcriptional regulator</fullName>
    </submittedName>
</protein>
<dbReference type="InterPro" id="IPR018060">
    <property type="entry name" value="HTH_AraC"/>
</dbReference>
<dbReference type="Gene3D" id="1.10.10.60">
    <property type="entry name" value="Homeodomain-like"/>
    <property type="match status" value="2"/>
</dbReference>
<keyword evidence="1" id="KW-0805">Transcription regulation</keyword>
<dbReference type="InterPro" id="IPR050204">
    <property type="entry name" value="AraC_XylS_family_regulators"/>
</dbReference>
<evidence type="ECO:0000256" key="3">
    <source>
        <dbReference type="ARBA" id="ARBA00023163"/>
    </source>
</evidence>
<evidence type="ECO:0000256" key="1">
    <source>
        <dbReference type="ARBA" id="ARBA00023015"/>
    </source>
</evidence>
<keyword evidence="3" id="KW-0804">Transcription</keyword>
<evidence type="ECO:0000313" key="6">
    <source>
        <dbReference type="Proteomes" id="UP001149821"/>
    </source>
</evidence>
<accession>A0ABT5QMT6</accession>
<dbReference type="Proteomes" id="UP001149821">
    <property type="component" value="Unassembled WGS sequence"/>
</dbReference>
<dbReference type="PANTHER" id="PTHR46796">
    <property type="entry name" value="HTH-TYPE TRANSCRIPTIONAL ACTIVATOR RHAS-RELATED"/>
    <property type="match status" value="1"/>
</dbReference>
<keyword evidence="6" id="KW-1185">Reference proteome</keyword>
<name>A0ABT5QMT6_9GAMM</name>
<dbReference type="InterPro" id="IPR009057">
    <property type="entry name" value="Homeodomain-like_sf"/>
</dbReference>
<dbReference type="Pfam" id="PF12833">
    <property type="entry name" value="HTH_18"/>
    <property type="match status" value="1"/>
</dbReference>
<proteinExistence type="predicted"/>
<evidence type="ECO:0000313" key="5">
    <source>
        <dbReference type="EMBL" id="MDD1781904.1"/>
    </source>
</evidence>
<dbReference type="SMART" id="SM00342">
    <property type="entry name" value="HTH_ARAC"/>
    <property type="match status" value="1"/>
</dbReference>
<evidence type="ECO:0000259" key="4">
    <source>
        <dbReference type="PROSITE" id="PS01124"/>
    </source>
</evidence>
<gene>
    <name evidence="5" type="ORF">LRP49_12030</name>
</gene>
<dbReference type="InterPro" id="IPR018062">
    <property type="entry name" value="HTH_AraC-typ_CS"/>
</dbReference>
<sequence length="237" mass="26875">MTNTLSIRAYTKQTQNHTHGFHQLVLPIQGSIHIALDSFSDAVSVGECVVIKAGTEHHFRADDAARFIVVDLDTLPPHISQSEFVLFAISPPLLSFVYFAEKQLEFQVDSKLEMALFSLFYLLLEQQEISVIIDSRIRRAQAHILEHIESPLTIKQLADIACLSPTQFKKRFKETVGETVHQYIVQQRIEKAKALLTHTDLPIQIVAERVGYLDLSAFSRRFSMTVGLSPSRWKSKS</sequence>
<reference evidence="5" key="1">
    <citation type="submission" date="2021-12" db="EMBL/GenBank/DDBJ databases">
        <title>Enterovibrio ZSDZ35 sp. nov. and Enterovibrio ZSDZ42 sp. nov., isolated from coastal seawater in Qingdao.</title>
        <authorList>
            <person name="Zhang P."/>
        </authorList>
    </citation>
    <scope>NUCLEOTIDE SEQUENCE</scope>
    <source>
        <strain evidence="5">ZSDZ35</strain>
    </source>
</reference>
<dbReference type="RefSeq" id="WP_274142439.1">
    <property type="nucleotide sequence ID" value="NZ_JAJUBB010000007.1"/>
</dbReference>
<keyword evidence="2" id="KW-0238">DNA-binding</keyword>
<dbReference type="SUPFAM" id="SSF46689">
    <property type="entry name" value="Homeodomain-like"/>
    <property type="match status" value="2"/>
</dbReference>
<evidence type="ECO:0000256" key="2">
    <source>
        <dbReference type="ARBA" id="ARBA00023125"/>
    </source>
</evidence>
<dbReference type="PROSITE" id="PS01124">
    <property type="entry name" value="HTH_ARAC_FAMILY_2"/>
    <property type="match status" value="1"/>
</dbReference>
<dbReference type="SUPFAM" id="SSF51182">
    <property type="entry name" value="RmlC-like cupins"/>
    <property type="match status" value="1"/>
</dbReference>